<dbReference type="EMBL" id="JBAMZN010000005">
    <property type="protein sequence ID" value="KAL0530330.1"/>
    <property type="molecule type" value="Genomic_DNA"/>
</dbReference>
<proteinExistence type="predicted"/>
<feature type="region of interest" description="Disordered" evidence="1">
    <location>
        <begin position="28"/>
        <end position="164"/>
    </location>
</feature>
<feature type="compositionally biased region" description="Polar residues" evidence="1">
    <location>
        <begin position="233"/>
        <end position="252"/>
    </location>
</feature>
<keyword evidence="3" id="KW-1185">Reference proteome</keyword>
<evidence type="ECO:0000313" key="3">
    <source>
        <dbReference type="Proteomes" id="UP001501274"/>
    </source>
</evidence>
<dbReference type="AlphaFoldDB" id="A0AAW3C9Z8"/>
<evidence type="ECO:0000313" key="2">
    <source>
        <dbReference type="EMBL" id="KAL0530330.1"/>
    </source>
</evidence>
<protein>
    <submittedName>
        <fullName evidence="2">Uncharacterized protein</fullName>
    </submittedName>
</protein>
<gene>
    <name evidence="2" type="ORF">Q4I28_000886</name>
</gene>
<feature type="compositionally biased region" description="Basic residues" evidence="1">
    <location>
        <begin position="194"/>
        <end position="208"/>
    </location>
</feature>
<reference evidence="2 3" key="1">
    <citation type="submission" date="2024-02" db="EMBL/GenBank/DDBJ databases">
        <title>FIRST GENOME SEQUENCES OF Leishmania (Viannia) shawi, Leishmania (Viannia) lindenbergi AND Leishmania (Viannia) utingensis.</title>
        <authorList>
            <person name="Resadore F."/>
            <person name="Custodio M.G.F."/>
            <person name="Boite M.C."/>
            <person name="Cupolillo E."/>
            <person name="Ferreira G.E.M."/>
        </authorList>
    </citation>
    <scope>NUCLEOTIDE SEQUENCE [LARGE SCALE GENOMIC DNA]</scope>
    <source>
        <strain evidence="2 3">MDAS/BR/1979/M5533</strain>
    </source>
</reference>
<comment type="caution">
    <text evidence="2">The sequence shown here is derived from an EMBL/GenBank/DDBJ whole genome shotgun (WGS) entry which is preliminary data.</text>
</comment>
<name>A0AAW3C9Z8_9TRYP</name>
<sequence>MSSTHTTPPTMATKRCYAPQFLAPGQHIKVASRKPASKLWGAAGGDPLAGRPPRDPWEDLDDSVEEPCSTLAGEPGSQQPHRHHTSTAGGHPYSDRLSVSRSNAASTSPHSKEGRSSDLAPSTGATPPMEDLNAAGDEDVDCGATINNDGERNYHSTTSALPELSAAERAKRVRDAQQRALEAKHLNALAHQRVAPRPKTLVRNRHGRLNAIATHPTSGTEKEGGPTMLISDTPASPSGQPKMTQGCSSTPPEAQPEPPRSHGDEGGGSDSGVKSPQDSHNLLAESCSSALLEVPPGQLEIDLD</sequence>
<feature type="compositionally biased region" description="Polar residues" evidence="1">
    <location>
        <begin position="97"/>
        <end position="109"/>
    </location>
</feature>
<accession>A0AAW3C9Z8</accession>
<dbReference type="Proteomes" id="UP001501274">
    <property type="component" value="Unassembled WGS sequence"/>
</dbReference>
<feature type="region of interest" description="Disordered" evidence="1">
    <location>
        <begin position="185"/>
        <end position="289"/>
    </location>
</feature>
<evidence type="ECO:0000256" key="1">
    <source>
        <dbReference type="SAM" id="MobiDB-lite"/>
    </source>
</evidence>
<organism evidence="2 3">
    <name type="scientific">Leishmania naiffi</name>
    <dbReference type="NCBI Taxonomy" id="5678"/>
    <lineage>
        <taxon>Eukaryota</taxon>
        <taxon>Discoba</taxon>
        <taxon>Euglenozoa</taxon>
        <taxon>Kinetoplastea</taxon>
        <taxon>Metakinetoplastina</taxon>
        <taxon>Trypanosomatida</taxon>
        <taxon>Trypanosomatidae</taxon>
        <taxon>Leishmaniinae</taxon>
        <taxon>Leishmania</taxon>
        <taxon>Leishmania naiffi species complex</taxon>
    </lineage>
</organism>